<gene>
    <name evidence="3" type="ORF">LARSCL_LOCUS13226</name>
</gene>
<evidence type="ECO:0000256" key="2">
    <source>
        <dbReference type="SAM" id="Phobius"/>
    </source>
</evidence>
<protein>
    <submittedName>
        <fullName evidence="3">Uncharacterized protein</fullName>
    </submittedName>
</protein>
<evidence type="ECO:0000313" key="3">
    <source>
        <dbReference type="EMBL" id="CAL1284573.1"/>
    </source>
</evidence>
<keyword evidence="4" id="KW-1185">Reference proteome</keyword>
<feature type="transmembrane region" description="Helical" evidence="2">
    <location>
        <begin position="53"/>
        <end position="71"/>
    </location>
</feature>
<dbReference type="AlphaFoldDB" id="A0AAV2AKP7"/>
<comment type="caution">
    <text evidence="3">The sequence shown here is derived from an EMBL/GenBank/DDBJ whole genome shotgun (WGS) entry which is preliminary data.</text>
</comment>
<proteinExistence type="predicted"/>
<reference evidence="3 4" key="1">
    <citation type="submission" date="2024-04" db="EMBL/GenBank/DDBJ databases">
        <authorList>
            <person name="Rising A."/>
            <person name="Reimegard J."/>
            <person name="Sonavane S."/>
            <person name="Akerstrom W."/>
            <person name="Nylinder S."/>
            <person name="Hedman E."/>
            <person name="Kallberg Y."/>
        </authorList>
    </citation>
    <scope>NUCLEOTIDE SEQUENCE [LARGE SCALE GENOMIC DNA]</scope>
</reference>
<sequence length="92" mass="10553">MVDHNENPDAENPQSRQTRRKRSRVTPPDVVPHIEEPDVVPRLIDRFWSWKSVFLAGLLIVTVILLTIWCLNGQNFKSGSIHMFSLKTSGKT</sequence>
<feature type="region of interest" description="Disordered" evidence="1">
    <location>
        <begin position="1"/>
        <end position="31"/>
    </location>
</feature>
<keyword evidence="2" id="KW-0472">Membrane</keyword>
<accession>A0AAV2AKP7</accession>
<dbReference type="Proteomes" id="UP001497382">
    <property type="component" value="Unassembled WGS sequence"/>
</dbReference>
<organism evidence="3 4">
    <name type="scientific">Larinioides sclopetarius</name>
    <dbReference type="NCBI Taxonomy" id="280406"/>
    <lineage>
        <taxon>Eukaryota</taxon>
        <taxon>Metazoa</taxon>
        <taxon>Ecdysozoa</taxon>
        <taxon>Arthropoda</taxon>
        <taxon>Chelicerata</taxon>
        <taxon>Arachnida</taxon>
        <taxon>Araneae</taxon>
        <taxon>Araneomorphae</taxon>
        <taxon>Entelegynae</taxon>
        <taxon>Araneoidea</taxon>
        <taxon>Araneidae</taxon>
        <taxon>Larinioides</taxon>
    </lineage>
</organism>
<evidence type="ECO:0000313" key="4">
    <source>
        <dbReference type="Proteomes" id="UP001497382"/>
    </source>
</evidence>
<evidence type="ECO:0000256" key="1">
    <source>
        <dbReference type="SAM" id="MobiDB-lite"/>
    </source>
</evidence>
<dbReference type="EMBL" id="CAXIEN010000181">
    <property type="protein sequence ID" value="CAL1284573.1"/>
    <property type="molecule type" value="Genomic_DNA"/>
</dbReference>
<keyword evidence="2" id="KW-1133">Transmembrane helix</keyword>
<name>A0AAV2AKP7_9ARAC</name>
<keyword evidence="2" id="KW-0812">Transmembrane</keyword>